<dbReference type="Pfam" id="PF16719">
    <property type="entry name" value="SAWADEE"/>
    <property type="match status" value="1"/>
</dbReference>
<feature type="region of interest" description="Disordered" evidence="1">
    <location>
        <begin position="60"/>
        <end position="110"/>
    </location>
</feature>
<keyword evidence="4" id="KW-1185">Reference proteome</keyword>
<evidence type="ECO:0000259" key="2">
    <source>
        <dbReference type="Pfam" id="PF16719"/>
    </source>
</evidence>
<evidence type="ECO:0000313" key="3">
    <source>
        <dbReference type="EMBL" id="KAL2472801.1"/>
    </source>
</evidence>
<evidence type="ECO:0000313" key="4">
    <source>
        <dbReference type="Proteomes" id="UP001604277"/>
    </source>
</evidence>
<comment type="caution">
    <text evidence="3">The sequence shown here is derived from an EMBL/GenBank/DDBJ whole genome shotgun (WGS) entry which is preliminary data.</text>
</comment>
<dbReference type="InterPro" id="IPR032001">
    <property type="entry name" value="SAWADEE_dom"/>
</dbReference>
<proteinExistence type="predicted"/>
<dbReference type="EMBL" id="JBFOLJ010000015">
    <property type="protein sequence ID" value="KAL2472801.1"/>
    <property type="molecule type" value="Genomic_DNA"/>
</dbReference>
<dbReference type="Gene3D" id="2.30.30.140">
    <property type="match status" value="1"/>
</dbReference>
<feature type="region of interest" description="Disordered" evidence="1">
    <location>
        <begin position="195"/>
        <end position="223"/>
    </location>
</feature>
<dbReference type="PANTHER" id="PTHR33827:SF7">
    <property type="entry name" value="PROTEIN SAWADEE HOMEODOMAIN HOMOLOG 2"/>
    <property type="match status" value="1"/>
</dbReference>
<reference evidence="4" key="1">
    <citation type="submission" date="2024-07" db="EMBL/GenBank/DDBJ databases">
        <title>Two chromosome-level genome assemblies of Korean endemic species Abeliophyllum distichum and Forsythia ovata (Oleaceae).</title>
        <authorList>
            <person name="Jang H."/>
        </authorList>
    </citation>
    <scope>NUCLEOTIDE SEQUENCE [LARGE SCALE GENOMIC DNA]</scope>
</reference>
<feature type="domain" description="SAWADEE" evidence="2">
    <location>
        <begin position="132"/>
        <end position="171"/>
    </location>
</feature>
<feature type="compositionally biased region" description="Low complexity" evidence="1">
    <location>
        <begin position="79"/>
        <end position="93"/>
    </location>
</feature>
<dbReference type="PANTHER" id="PTHR33827">
    <property type="entry name" value="PROTEIN SAWADEE HOMEODOMAIN HOMOLOG 2"/>
    <property type="match status" value="1"/>
</dbReference>
<organism evidence="3 4">
    <name type="scientific">Forsythia ovata</name>
    <dbReference type="NCBI Taxonomy" id="205694"/>
    <lineage>
        <taxon>Eukaryota</taxon>
        <taxon>Viridiplantae</taxon>
        <taxon>Streptophyta</taxon>
        <taxon>Embryophyta</taxon>
        <taxon>Tracheophyta</taxon>
        <taxon>Spermatophyta</taxon>
        <taxon>Magnoliopsida</taxon>
        <taxon>eudicotyledons</taxon>
        <taxon>Gunneridae</taxon>
        <taxon>Pentapetalae</taxon>
        <taxon>asterids</taxon>
        <taxon>lamiids</taxon>
        <taxon>Lamiales</taxon>
        <taxon>Oleaceae</taxon>
        <taxon>Forsythieae</taxon>
        <taxon>Forsythia</taxon>
    </lineage>
</organism>
<gene>
    <name evidence="3" type="ORF">Fot_48537</name>
</gene>
<evidence type="ECO:0000256" key="1">
    <source>
        <dbReference type="SAM" id="MobiDB-lite"/>
    </source>
</evidence>
<accession>A0ABD1Q9I0</accession>
<sequence>MGRPPSHGGSCFRFNAAEVSEMEAILQAHNCAVPEREILETLAQKFRRYALRAKAAKAPTAGKLSISPTHRDDPTVRTAPQPSQPQSAPSLQSVGRNSSDNSQMEFEAKSTRDGAWTIVSGYFYVHLFLPILEGKEQALYFDAQVLDAQRRRHDVRGCRCRFLVRYDHDQAEVAGTSGNPQIEGGTVGMPEKQPMPKGAGGTGATSASVPPTYVSGPDHNFAR</sequence>
<dbReference type="AlphaFoldDB" id="A0ABD1Q9I0"/>
<dbReference type="InterPro" id="IPR039276">
    <property type="entry name" value="SHH1/2"/>
</dbReference>
<name>A0ABD1Q9I0_9LAMI</name>
<dbReference type="Proteomes" id="UP001604277">
    <property type="component" value="Unassembled WGS sequence"/>
</dbReference>
<protein>
    <submittedName>
        <fullName evidence="3">Protein SAWADEE HOMEODOMAIN-like protein 2</fullName>
    </submittedName>
</protein>
<feature type="compositionally biased region" description="Polar residues" evidence="1">
    <location>
        <begin position="94"/>
        <end position="104"/>
    </location>
</feature>